<proteinExistence type="predicted"/>
<protein>
    <submittedName>
        <fullName evidence="1">Uncharacterized protein</fullName>
    </submittedName>
</protein>
<reference evidence="1 2" key="1">
    <citation type="submission" date="2024-05" db="EMBL/GenBank/DDBJ databases">
        <authorList>
            <person name="Wallberg A."/>
        </authorList>
    </citation>
    <scope>NUCLEOTIDE SEQUENCE [LARGE SCALE GENOMIC DNA]</scope>
</reference>
<sequence length="451" mass="52699">MAMEQKIDTVKIHEESGLNINSKIMLFEKLQTLILPSEIDDYKTVCEIFEKFLEKGEYKYTDEICDLSETHEFLWDWIEKSNHSPTKVLNLVKHVFQIIIDKKERENGDELFAENKDLRCWLVLATLFSLSQISELIIEGTWEEVLYELLKYTRTWDMDTEFKVCSLSYSSAIIRNDNWFKDYFCWEWLVDSASSPITCPSPYLRLEFFRLILLFDSDKKVFSFFGERIVSAYVECMSSISPEKLFNFLGNNLFSIRHLMHCICSLTIPLRRRLKHVICGKVVKDLHVNQMGMEVGFVVNSLKVIGLFAQIANTRYKAKSNFLRCCLNICMYMFMFGHENNFSENIYNHKLLLPYTCNALADITDGILTLSDTLNDNNYGPMDQSELDSMKKERMLLYNKIVKRRNDLVNSLEISQEKLLHVKLCQKKAALALTKLELGTNFSDEIEPMPL</sequence>
<accession>A0AAV2R6H4</accession>
<name>A0AAV2R6H4_MEGNR</name>
<gene>
    <name evidence="1" type="ORF">MNOR_LOCUS21347</name>
</gene>
<comment type="caution">
    <text evidence="1">The sequence shown here is derived from an EMBL/GenBank/DDBJ whole genome shotgun (WGS) entry which is preliminary data.</text>
</comment>
<organism evidence="1 2">
    <name type="scientific">Meganyctiphanes norvegica</name>
    <name type="common">Northern krill</name>
    <name type="synonym">Thysanopoda norvegica</name>
    <dbReference type="NCBI Taxonomy" id="48144"/>
    <lineage>
        <taxon>Eukaryota</taxon>
        <taxon>Metazoa</taxon>
        <taxon>Ecdysozoa</taxon>
        <taxon>Arthropoda</taxon>
        <taxon>Crustacea</taxon>
        <taxon>Multicrustacea</taxon>
        <taxon>Malacostraca</taxon>
        <taxon>Eumalacostraca</taxon>
        <taxon>Eucarida</taxon>
        <taxon>Euphausiacea</taxon>
        <taxon>Euphausiidae</taxon>
        <taxon>Meganyctiphanes</taxon>
    </lineage>
</organism>
<dbReference type="AlphaFoldDB" id="A0AAV2R6H4"/>
<evidence type="ECO:0000313" key="1">
    <source>
        <dbReference type="EMBL" id="CAL4118048.1"/>
    </source>
</evidence>
<evidence type="ECO:0000313" key="2">
    <source>
        <dbReference type="Proteomes" id="UP001497623"/>
    </source>
</evidence>
<dbReference type="Proteomes" id="UP001497623">
    <property type="component" value="Unassembled WGS sequence"/>
</dbReference>
<dbReference type="EMBL" id="CAXKWB010017130">
    <property type="protein sequence ID" value="CAL4118048.1"/>
    <property type="molecule type" value="Genomic_DNA"/>
</dbReference>
<keyword evidence="2" id="KW-1185">Reference proteome</keyword>